<dbReference type="Proteomes" id="UP000002630">
    <property type="component" value="Linkage Group LG10"/>
</dbReference>
<evidence type="ECO:0000256" key="1">
    <source>
        <dbReference type="SAM" id="MobiDB-lite"/>
    </source>
</evidence>
<organism evidence="2 3">
    <name type="scientific">Ectocarpus siliculosus</name>
    <name type="common">Brown alga</name>
    <name type="synonym">Conferva siliculosa</name>
    <dbReference type="NCBI Taxonomy" id="2880"/>
    <lineage>
        <taxon>Eukaryota</taxon>
        <taxon>Sar</taxon>
        <taxon>Stramenopiles</taxon>
        <taxon>Ochrophyta</taxon>
        <taxon>PX clade</taxon>
        <taxon>Phaeophyceae</taxon>
        <taxon>Ectocarpales</taxon>
        <taxon>Ectocarpaceae</taxon>
        <taxon>Ectocarpus</taxon>
    </lineage>
</organism>
<gene>
    <name evidence="2" type="ORF">Esi_0092_0018</name>
</gene>
<protein>
    <submittedName>
        <fullName evidence="2">Uncharacterized protein</fullName>
    </submittedName>
</protein>
<accession>D7G8U6</accession>
<dbReference type="InParanoid" id="D7G8U6"/>
<evidence type="ECO:0000313" key="2">
    <source>
        <dbReference type="EMBL" id="CBJ28114.1"/>
    </source>
</evidence>
<sequence>MSSDTTYCLLLGTGIILVQNGYHFRQLLATHRGIFDRDGVGSIIPPKSWVIKTSSDEAARDLAKELRASVRRSISYSPPLPTIGPSTPRPSSGGNLSKSTSAWGTFLPTVLRT</sequence>
<dbReference type="EMBL" id="FN649735">
    <property type="protein sequence ID" value="CBJ28114.1"/>
    <property type="molecule type" value="Genomic_DNA"/>
</dbReference>
<proteinExistence type="predicted"/>
<reference evidence="2 3" key="1">
    <citation type="journal article" date="2010" name="Nature">
        <title>The Ectocarpus genome and the independent evolution of multicellularity in brown algae.</title>
        <authorList>
            <person name="Cock J.M."/>
            <person name="Sterck L."/>
            <person name="Rouze P."/>
            <person name="Scornet D."/>
            <person name="Allen A.E."/>
            <person name="Amoutzias G."/>
            <person name="Anthouard V."/>
            <person name="Artiguenave F."/>
            <person name="Aury J.M."/>
            <person name="Badger J.H."/>
            <person name="Beszteri B."/>
            <person name="Billiau K."/>
            <person name="Bonnet E."/>
            <person name="Bothwell J.H."/>
            <person name="Bowler C."/>
            <person name="Boyen C."/>
            <person name="Brownlee C."/>
            <person name="Carrano C.J."/>
            <person name="Charrier B."/>
            <person name="Cho G.Y."/>
            <person name="Coelho S.M."/>
            <person name="Collen J."/>
            <person name="Corre E."/>
            <person name="Da Silva C."/>
            <person name="Delage L."/>
            <person name="Delaroque N."/>
            <person name="Dittami S.M."/>
            <person name="Doulbeau S."/>
            <person name="Elias M."/>
            <person name="Farnham G."/>
            <person name="Gachon C.M."/>
            <person name="Gschloessl B."/>
            <person name="Heesch S."/>
            <person name="Jabbari K."/>
            <person name="Jubin C."/>
            <person name="Kawai H."/>
            <person name="Kimura K."/>
            <person name="Kloareg B."/>
            <person name="Kupper F.C."/>
            <person name="Lang D."/>
            <person name="Le Bail A."/>
            <person name="Leblanc C."/>
            <person name="Lerouge P."/>
            <person name="Lohr M."/>
            <person name="Lopez P.J."/>
            <person name="Martens C."/>
            <person name="Maumus F."/>
            <person name="Michel G."/>
            <person name="Miranda-Saavedra D."/>
            <person name="Morales J."/>
            <person name="Moreau H."/>
            <person name="Motomura T."/>
            <person name="Nagasato C."/>
            <person name="Napoli C.A."/>
            <person name="Nelson D.R."/>
            <person name="Nyvall-Collen P."/>
            <person name="Peters A.F."/>
            <person name="Pommier C."/>
            <person name="Potin P."/>
            <person name="Poulain J."/>
            <person name="Quesneville H."/>
            <person name="Read B."/>
            <person name="Rensing S.A."/>
            <person name="Ritter A."/>
            <person name="Rousvoal S."/>
            <person name="Samanta M."/>
            <person name="Samson G."/>
            <person name="Schroeder D.C."/>
            <person name="Segurens B."/>
            <person name="Strittmatter M."/>
            <person name="Tonon T."/>
            <person name="Tregear J.W."/>
            <person name="Valentin K."/>
            <person name="von Dassow P."/>
            <person name="Yamagishi T."/>
            <person name="Van de Peer Y."/>
            <person name="Wincker P."/>
        </authorList>
    </citation>
    <scope>NUCLEOTIDE SEQUENCE [LARGE SCALE GENOMIC DNA]</scope>
    <source>
        <strain evidence="3">Ec32 / CCAP1310/4</strain>
    </source>
</reference>
<name>D7G8U6_ECTSI</name>
<feature type="compositionally biased region" description="Polar residues" evidence="1">
    <location>
        <begin position="89"/>
        <end position="103"/>
    </location>
</feature>
<keyword evidence="3" id="KW-1185">Reference proteome</keyword>
<dbReference type="AlphaFoldDB" id="D7G8U6"/>
<feature type="region of interest" description="Disordered" evidence="1">
    <location>
        <begin position="77"/>
        <end position="113"/>
    </location>
</feature>
<dbReference type="EMBL" id="FN649160">
    <property type="protein sequence ID" value="CBJ28114.1"/>
    <property type="molecule type" value="Genomic_DNA"/>
</dbReference>
<evidence type="ECO:0000313" key="3">
    <source>
        <dbReference type="Proteomes" id="UP000002630"/>
    </source>
</evidence>